<dbReference type="Proteomes" id="UP000027466">
    <property type="component" value="Unassembled WGS sequence"/>
</dbReference>
<name>A0A069PX16_9BURK</name>
<dbReference type="InterPro" id="IPR002762">
    <property type="entry name" value="CbiX-like"/>
</dbReference>
<reference evidence="3 4" key="1">
    <citation type="submission" date="2014-03" db="EMBL/GenBank/DDBJ databases">
        <title>Draft Genome Sequences of Four Burkholderia Strains.</title>
        <authorList>
            <person name="Liu X.Y."/>
            <person name="Li C.X."/>
            <person name="Xu J.H."/>
        </authorList>
    </citation>
    <scope>NUCLEOTIDE SEQUENCE [LARGE SCALE GENOMIC DNA]</scope>
    <source>
        <strain evidence="3 4">DSM 50014</strain>
    </source>
</reference>
<dbReference type="GO" id="GO:0016829">
    <property type="term" value="F:lyase activity"/>
    <property type="evidence" value="ECO:0007669"/>
    <property type="project" value="UniProtKB-KW"/>
</dbReference>
<dbReference type="InterPro" id="IPR050963">
    <property type="entry name" value="Sirohydro_Cobaltochel/CbiX"/>
</dbReference>
<accession>A0A069PX16</accession>
<sequence>MKRHGIILFGHGARDARWAEPFERLAGKLRATRGDPVSLAFLELMTPDLPGAVAAQAAEGCDTVTVVPVFFGQGGHIRRDLPEIVERCRAAHPGLKIHCATAVGEDDAVLDAVAEYCVRQVGE</sequence>
<keyword evidence="1" id="KW-0479">Metal-binding</keyword>
<dbReference type="Gene3D" id="3.40.50.1400">
    <property type="match status" value="1"/>
</dbReference>
<evidence type="ECO:0000313" key="4">
    <source>
        <dbReference type="Proteomes" id="UP000027466"/>
    </source>
</evidence>
<keyword evidence="2" id="KW-0456">Lyase</keyword>
<keyword evidence="4" id="KW-1185">Reference proteome</keyword>
<proteinExistence type="predicted"/>
<dbReference type="PANTHER" id="PTHR33542:SF3">
    <property type="entry name" value="SIROHYDROCHLORIN FERROCHELATASE, CHLOROPLASTIC"/>
    <property type="match status" value="1"/>
</dbReference>
<evidence type="ECO:0000256" key="2">
    <source>
        <dbReference type="ARBA" id="ARBA00023239"/>
    </source>
</evidence>
<evidence type="ECO:0000313" key="3">
    <source>
        <dbReference type="EMBL" id="KDR44394.1"/>
    </source>
</evidence>
<protein>
    <submittedName>
        <fullName evidence="3">Cobalamin biosynthesis protein CbiX</fullName>
    </submittedName>
</protein>
<dbReference type="SUPFAM" id="SSF53800">
    <property type="entry name" value="Chelatase"/>
    <property type="match status" value="1"/>
</dbReference>
<evidence type="ECO:0000256" key="1">
    <source>
        <dbReference type="ARBA" id="ARBA00022723"/>
    </source>
</evidence>
<dbReference type="Pfam" id="PF01903">
    <property type="entry name" value="CbiX"/>
    <property type="match status" value="1"/>
</dbReference>
<dbReference type="PANTHER" id="PTHR33542">
    <property type="entry name" value="SIROHYDROCHLORIN FERROCHELATASE, CHLOROPLASTIC"/>
    <property type="match status" value="1"/>
</dbReference>
<organism evidence="3 4">
    <name type="scientific">Caballeronia glathei</name>
    <dbReference type="NCBI Taxonomy" id="60547"/>
    <lineage>
        <taxon>Bacteria</taxon>
        <taxon>Pseudomonadati</taxon>
        <taxon>Pseudomonadota</taxon>
        <taxon>Betaproteobacteria</taxon>
        <taxon>Burkholderiales</taxon>
        <taxon>Burkholderiaceae</taxon>
        <taxon>Caballeronia</taxon>
    </lineage>
</organism>
<dbReference type="GO" id="GO:0046872">
    <property type="term" value="F:metal ion binding"/>
    <property type="evidence" value="ECO:0007669"/>
    <property type="project" value="UniProtKB-KW"/>
</dbReference>
<dbReference type="AlphaFoldDB" id="A0A069PX16"/>
<dbReference type="CDD" id="cd03416">
    <property type="entry name" value="CbiX_SirB_N"/>
    <property type="match status" value="1"/>
</dbReference>
<dbReference type="RefSeq" id="WP_035926405.1">
    <property type="nucleotide sequence ID" value="NZ_CADFFX010000008.1"/>
</dbReference>
<dbReference type="EMBL" id="JFHC01000002">
    <property type="protein sequence ID" value="KDR44394.1"/>
    <property type="molecule type" value="Genomic_DNA"/>
</dbReference>
<dbReference type="STRING" id="60547.GCA_000751215_00941"/>
<gene>
    <name evidence="3" type="ORF">BG61_11820</name>
</gene>
<comment type="caution">
    <text evidence="3">The sequence shown here is derived from an EMBL/GenBank/DDBJ whole genome shotgun (WGS) entry which is preliminary data.</text>
</comment>